<evidence type="ECO:0000256" key="2">
    <source>
        <dbReference type="ARBA" id="ARBA00022490"/>
    </source>
</evidence>
<reference evidence="11 13" key="1">
    <citation type="journal article" date="2012" name="Nature">
        <title>Algal genomes reveal evolutionary mosaicism and the fate of nucleomorphs.</title>
        <authorList>
            <consortium name="DOE Joint Genome Institute"/>
            <person name="Curtis B.A."/>
            <person name="Tanifuji G."/>
            <person name="Burki F."/>
            <person name="Gruber A."/>
            <person name="Irimia M."/>
            <person name="Maruyama S."/>
            <person name="Arias M.C."/>
            <person name="Ball S.G."/>
            <person name="Gile G.H."/>
            <person name="Hirakawa Y."/>
            <person name="Hopkins J.F."/>
            <person name="Kuo A."/>
            <person name="Rensing S.A."/>
            <person name="Schmutz J."/>
            <person name="Symeonidi A."/>
            <person name="Elias M."/>
            <person name="Eveleigh R.J."/>
            <person name="Herman E.K."/>
            <person name="Klute M.J."/>
            <person name="Nakayama T."/>
            <person name="Obornik M."/>
            <person name="Reyes-Prieto A."/>
            <person name="Armbrust E.V."/>
            <person name="Aves S.J."/>
            <person name="Beiko R.G."/>
            <person name="Coutinho P."/>
            <person name="Dacks J.B."/>
            <person name="Durnford D.G."/>
            <person name="Fast N.M."/>
            <person name="Green B.R."/>
            <person name="Grisdale C.J."/>
            <person name="Hempel F."/>
            <person name="Henrissat B."/>
            <person name="Hoppner M.P."/>
            <person name="Ishida K."/>
            <person name="Kim E."/>
            <person name="Koreny L."/>
            <person name="Kroth P.G."/>
            <person name="Liu Y."/>
            <person name="Malik S.B."/>
            <person name="Maier U.G."/>
            <person name="McRose D."/>
            <person name="Mock T."/>
            <person name="Neilson J.A."/>
            <person name="Onodera N.T."/>
            <person name="Poole A.M."/>
            <person name="Pritham E.J."/>
            <person name="Richards T.A."/>
            <person name="Rocap G."/>
            <person name="Roy S.W."/>
            <person name="Sarai C."/>
            <person name="Schaack S."/>
            <person name="Shirato S."/>
            <person name="Slamovits C.H."/>
            <person name="Spencer D.F."/>
            <person name="Suzuki S."/>
            <person name="Worden A.Z."/>
            <person name="Zauner S."/>
            <person name="Barry K."/>
            <person name="Bell C."/>
            <person name="Bharti A.K."/>
            <person name="Crow J.A."/>
            <person name="Grimwood J."/>
            <person name="Kramer R."/>
            <person name="Lindquist E."/>
            <person name="Lucas S."/>
            <person name="Salamov A."/>
            <person name="McFadden G.I."/>
            <person name="Lane C.E."/>
            <person name="Keeling P.J."/>
            <person name="Gray M.W."/>
            <person name="Grigoriev I.V."/>
            <person name="Archibald J.M."/>
        </authorList>
    </citation>
    <scope>NUCLEOTIDE SEQUENCE</scope>
    <source>
        <strain evidence="11 13">CCMP2712</strain>
    </source>
</reference>
<sequence length="300" mass="33368">MDSDTLATTSELLAAASGFCLTVEQRALLPSALKILKSEHAFAKVYYWGKIQGLSSDYLIAMGLGSKEISYKDESLKTCGEITVAEFFDTLKLFKKKFFRLGPDGVSWTVLPDVDEEVKKKYSEWSSSLKKKGTVFTPLKGDASHKYEYTVGEETKELSEDERVAFMVQEIDEECSVVPVGSFVLNSSQRVIVNPYYKGLDLSAAVRLDSYMHLRKPRTTPALPVAERSALKKSTQFLDFIANDQPKGCWSLKHDPSSSLVVLRSLSFPGFVHFNAVDSPVHGAIYNGTGARNFDLPFML</sequence>
<evidence type="ECO:0000313" key="13">
    <source>
        <dbReference type="Proteomes" id="UP000011087"/>
    </source>
</evidence>
<comment type="subcellular location">
    <subcellularLocation>
        <location evidence="8">Cell projection</location>
        <location evidence="8">Kinocilium</location>
    </subcellularLocation>
    <subcellularLocation>
        <location evidence="1">Cytoplasm</location>
        <location evidence="1">Cytoskeleton</location>
        <location evidence="1">Flagellum axoneme</location>
    </subcellularLocation>
</comment>
<dbReference type="HOGENOM" id="CLU_068343_1_0_1"/>
<dbReference type="GO" id="GO:0035082">
    <property type="term" value="P:axoneme assembly"/>
    <property type="evidence" value="ECO:0007669"/>
    <property type="project" value="InterPro"/>
</dbReference>
<dbReference type="Proteomes" id="UP000011087">
    <property type="component" value="Unassembled WGS sequence"/>
</dbReference>
<dbReference type="STRING" id="905079.L1J526"/>
<dbReference type="OMA" id="TFYHVPN"/>
<keyword evidence="13" id="KW-1185">Reference proteome</keyword>
<reference evidence="12" key="3">
    <citation type="submission" date="2016-03" db="UniProtKB">
        <authorList>
            <consortium name="EnsemblProtists"/>
        </authorList>
    </citation>
    <scope>IDENTIFICATION</scope>
</reference>
<keyword evidence="4" id="KW-0282">Flagellum</keyword>
<evidence type="ECO:0000256" key="3">
    <source>
        <dbReference type="ARBA" id="ARBA00022794"/>
    </source>
</evidence>
<evidence type="ECO:0000256" key="1">
    <source>
        <dbReference type="ARBA" id="ARBA00004611"/>
    </source>
</evidence>
<proteinExistence type="inferred from homology"/>
<evidence type="ECO:0000256" key="9">
    <source>
        <dbReference type="ARBA" id="ARBA00038319"/>
    </source>
</evidence>
<gene>
    <name evidence="11" type="ORF">GUITHDRAFT_163962</name>
</gene>
<dbReference type="EnsemblProtists" id="EKX43219">
    <property type="protein sequence ID" value="EKX43219"/>
    <property type="gene ID" value="GUITHDRAFT_163962"/>
</dbReference>
<evidence type="ECO:0000256" key="7">
    <source>
        <dbReference type="ARBA" id="ARBA00023273"/>
    </source>
</evidence>
<dbReference type="AlphaFoldDB" id="L1J526"/>
<evidence type="ECO:0000256" key="4">
    <source>
        <dbReference type="ARBA" id="ARBA00022846"/>
    </source>
</evidence>
<dbReference type="PANTHER" id="PTHR22069">
    <property type="entry name" value="MITOCHONDRIAL RIBOSOMAL PROTEIN S18"/>
    <property type="match status" value="1"/>
</dbReference>
<comment type="similarity">
    <text evidence="9">Belongs to the flagellar radial spoke RSP9 family.</text>
</comment>
<keyword evidence="7" id="KW-0966">Cell projection</keyword>
<keyword evidence="3" id="KW-0970">Cilium biogenesis/degradation</keyword>
<accession>L1J526</accession>
<dbReference type="PaxDb" id="55529-EKX43219"/>
<reference evidence="13" key="2">
    <citation type="submission" date="2012-11" db="EMBL/GenBank/DDBJ databases">
        <authorList>
            <person name="Kuo A."/>
            <person name="Curtis B.A."/>
            <person name="Tanifuji G."/>
            <person name="Burki F."/>
            <person name="Gruber A."/>
            <person name="Irimia M."/>
            <person name="Maruyama S."/>
            <person name="Arias M.C."/>
            <person name="Ball S.G."/>
            <person name="Gile G.H."/>
            <person name="Hirakawa Y."/>
            <person name="Hopkins J.F."/>
            <person name="Rensing S.A."/>
            <person name="Schmutz J."/>
            <person name="Symeonidi A."/>
            <person name="Elias M."/>
            <person name="Eveleigh R.J."/>
            <person name="Herman E.K."/>
            <person name="Klute M.J."/>
            <person name="Nakayama T."/>
            <person name="Obornik M."/>
            <person name="Reyes-Prieto A."/>
            <person name="Armbrust E.V."/>
            <person name="Aves S.J."/>
            <person name="Beiko R.G."/>
            <person name="Coutinho P."/>
            <person name="Dacks J.B."/>
            <person name="Durnford D.G."/>
            <person name="Fast N.M."/>
            <person name="Green B.R."/>
            <person name="Grisdale C."/>
            <person name="Hempe F."/>
            <person name="Henrissat B."/>
            <person name="Hoppner M.P."/>
            <person name="Ishida K.-I."/>
            <person name="Kim E."/>
            <person name="Koreny L."/>
            <person name="Kroth P.G."/>
            <person name="Liu Y."/>
            <person name="Malik S.-B."/>
            <person name="Maier U.G."/>
            <person name="McRose D."/>
            <person name="Mock T."/>
            <person name="Neilson J.A."/>
            <person name="Onodera N.T."/>
            <person name="Poole A.M."/>
            <person name="Pritham E.J."/>
            <person name="Richards T.A."/>
            <person name="Rocap G."/>
            <person name="Roy S.W."/>
            <person name="Sarai C."/>
            <person name="Schaack S."/>
            <person name="Shirato S."/>
            <person name="Slamovits C.H."/>
            <person name="Spencer D.F."/>
            <person name="Suzuki S."/>
            <person name="Worden A.Z."/>
            <person name="Zauner S."/>
            <person name="Barry K."/>
            <person name="Bell C."/>
            <person name="Bharti A.K."/>
            <person name="Crow J.A."/>
            <person name="Grimwood J."/>
            <person name="Kramer R."/>
            <person name="Lindquist E."/>
            <person name="Lucas S."/>
            <person name="Salamov A."/>
            <person name="McFadden G.I."/>
            <person name="Lane C.E."/>
            <person name="Keeling P.J."/>
            <person name="Gray M.W."/>
            <person name="Grigoriev I.V."/>
            <person name="Archibald J.M."/>
        </authorList>
    </citation>
    <scope>NUCLEOTIDE SEQUENCE</scope>
    <source>
        <strain evidence="13">CCMP2712</strain>
    </source>
</reference>
<dbReference type="GO" id="GO:0005930">
    <property type="term" value="C:axoneme"/>
    <property type="evidence" value="ECO:0007669"/>
    <property type="project" value="TreeGrafter"/>
</dbReference>
<keyword evidence="5" id="KW-0969">Cilium</keyword>
<name>L1J526_GUITC</name>
<dbReference type="OrthoDB" id="10258956at2759"/>
<dbReference type="eggNOG" id="ENOG502QR99">
    <property type="taxonomic scope" value="Eukaryota"/>
</dbReference>
<evidence type="ECO:0000256" key="6">
    <source>
        <dbReference type="ARBA" id="ARBA00023212"/>
    </source>
</evidence>
<dbReference type="InterPro" id="IPR055316">
    <property type="entry name" value="RSP9"/>
</dbReference>
<dbReference type="GO" id="GO:0044458">
    <property type="term" value="P:motile cilium assembly"/>
    <property type="evidence" value="ECO:0007669"/>
    <property type="project" value="TreeGrafter"/>
</dbReference>
<dbReference type="KEGG" id="gtt:GUITHDRAFT_163962"/>
<evidence type="ECO:0000313" key="12">
    <source>
        <dbReference type="EnsemblProtists" id="EKX43219"/>
    </source>
</evidence>
<evidence type="ECO:0000256" key="10">
    <source>
        <dbReference type="ARBA" id="ARBA00041080"/>
    </source>
</evidence>
<dbReference type="GO" id="GO:0060294">
    <property type="term" value="P:cilium movement involved in cell motility"/>
    <property type="evidence" value="ECO:0007669"/>
    <property type="project" value="TreeGrafter"/>
</dbReference>
<dbReference type="EMBL" id="JH993012">
    <property type="protein sequence ID" value="EKX43219.1"/>
    <property type="molecule type" value="Genomic_DNA"/>
</dbReference>
<dbReference type="GeneID" id="17299774"/>
<keyword evidence="2" id="KW-0963">Cytoplasm</keyword>
<dbReference type="PANTHER" id="PTHR22069:SF0">
    <property type="entry name" value="RADIAL SPOKE HEAD PROTEIN 9 HOMOLOG"/>
    <property type="match status" value="1"/>
</dbReference>
<dbReference type="RefSeq" id="XP_005830199.1">
    <property type="nucleotide sequence ID" value="XM_005830142.1"/>
</dbReference>
<evidence type="ECO:0000313" key="11">
    <source>
        <dbReference type="EMBL" id="EKX43219.1"/>
    </source>
</evidence>
<evidence type="ECO:0000256" key="8">
    <source>
        <dbReference type="ARBA" id="ARBA00037822"/>
    </source>
</evidence>
<keyword evidence="6" id="KW-0206">Cytoskeleton</keyword>
<evidence type="ECO:0000256" key="5">
    <source>
        <dbReference type="ARBA" id="ARBA00023069"/>
    </source>
</evidence>
<organism evidence="11">
    <name type="scientific">Guillardia theta (strain CCMP2712)</name>
    <name type="common">Cryptophyte</name>
    <dbReference type="NCBI Taxonomy" id="905079"/>
    <lineage>
        <taxon>Eukaryota</taxon>
        <taxon>Cryptophyceae</taxon>
        <taxon>Pyrenomonadales</taxon>
        <taxon>Geminigeraceae</taxon>
        <taxon>Guillardia</taxon>
    </lineage>
</organism>
<protein>
    <recommendedName>
        <fullName evidence="10">Radial spoke head protein 9 homolog</fullName>
    </recommendedName>
</protein>